<name>A0A0F9GAE1_9ZZZZ</name>
<proteinExistence type="inferred from homology"/>
<evidence type="ECO:0000256" key="3">
    <source>
        <dbReference type="ARBA" id="ARBA00022670"/>
    </source>
</evidence>
<dbReference type="GO" id="GO:0016920">
    <property type="term" value="F:pyroglutamyl-peptidase activity"/>
    <property type="evidence" value="ECO:0007669"/>
    <property type="project" value="InterPro"/>
</dbReference>
<dbReference type="InterPro" id="IPR036440">
    <property type="entry name" value="Peptidase_C15-like_sf"/>
</dbReference>
<keyword evidence="5" id="KW-0788">Thiol protease</keyword>
<dbReference type="PRINTS" id="PR00706">
    <property type="entry name" value="PYROGLUPTASE"/>
</dbReference>
<keyword evidence="6" id="KW-0472">Membrane</keyword>
<evidence type="ECO:0000256" key="6">
    <source>
        <dbReference type="SAM" id="Phobius"/>
    </source>
</evidence>
<reference evidence="7" key="1">
    <citation type="journal article" date="2015" name="Nature">
        <title>Complex archaea that bridge the gap between prokaryotes and eukaryotes.</title>
        <authorList>
            <person name="Spang A."/>
            <person name="Saw J.H."/>
            <person name="Jorgensen S.L."/>
            <person name="Zaremba-Niedzwiedzka K."/>
            <person name="Martijn J."/>
            <person name="Lind A.E."/>
            <person name="van Eijk R."/>
            <person name="Schleper C."/>
            <person name="Guy L."/>
            <person name="Ettema T.J."/>
        </authorList>
    </citation>
    <scope>NUCLEOTIDE SEQUENCE</scope>
</reference>
<protein>
    <recommendedName>
        <fullName evidence="8">Pyroglutamyl-peptidase I</fullName>
    </recommendedName>
</protein>
<dbReference type="EMBL" id="LAZR01018612">
    <property type="protein sequence ID" value="KKL95708.1"/>
    <property type="molecule type" value="Genomic_DNA"/>
</dbReference>
<organism evidence="7">
    <name type="scientific">marine sediment metagenome</name>
    <dbReference type="NCBI Taxonomy" id="412755"/>
    <lineage>
        <taxon>unclassified sequences</taxon>
        <taxon>metagenomes</taxon>
        <taxon>ecological metagenomes</taxon>
    </lineage>
</organism>
<dbReference type="InterPro" id="IPR000816">
    <property type="entry name" value="Peptidase_C15"/>
</dbReference>
<keyword evidence="4" id="KW-0378">Hydrolase</keyword>
<evidence type="ECO:0000313" key="7">
    <source>
        <dbReference type="EMBL" id="KKL95708.1"/>
    </source>
</evidence>
<keyword evidence="6" id="KW-0812">Transmembrane</keyword>
<dbReference type="Gene3D" id="3.40.630.20">
    <property type="entry name" value="Peptidase C15, pyroglutamyl peptidase I-like"/>
    <property type="match status" value="1"/>
</dbReference>
<dbReference type="PANTHER" id="PTHR23402:SF1">
    <property type="entry name" value="PYROGLUTAMYL-PEPTIDASE I"/>
    <property type="match status" value="1"/>
</dbReference>
<feature type="transmembrane region" description="Helical" evidence="6">
    <location>
        <begin position="128"/>
        <end position="148"/>
    </location>
</feature>
<keyword evidence="2" id="KW-0963">Cytoplasm</keyword>
<dbReference type="GO" id="GO:0005829">
    <property type="term" value="C:cytosol"/>
    <property type="evidence" value="ECO:0007669"/>
    <property type="project" value="InterPro"/>
</dbReference>
<dbReference type="AlphaFoldDB" id="A0A0F9GAE1"/>
<evidence type="ECO:0000256" key="2">
    <source>
        <dbReference type="ARBA" id="ARBA00022490"/>
    </source>
</evidence>
<evidence type="ECO:0000256" key="5">
    <source>
        <dbReference type="ARBA" id="ARBA00022807"/>
    </source>
</evidence>
<gene>
    <name evidence="7" type="ORF">LCGC14_1851910</name>
</gene>
<accession>A0A0F9GAE1</accession>
<evidence type="ECO:0008006" key="8">
    <source>
        <dbReference type="Google" id="ProtNLM"/>
    </source>
</evidence>
<dbReference type="PANTHER" id="PTHR23402">
    <property type="entry name" value="PROTEASE FAMILY C15 PYROGLUTAMYL-PEPTIDASE I-RELATED"/>
    <property type="match status" value="1"/>
</dbReference>
<sequence length="187" mass="21936">MINHLITLTGFGPFNKNFRNLSGEIVKNFPSKIQKYPIIKRILPVSWKRSIESYKSLIASLESKPKLVVLLGIHSSKDFHLEKFGWNYKFGQDIDNIFKFGMIKHCFSPRIKTILNINKIFINLRDKMNILVSWFPGLYLCNFIYYWALNISNQEYPVLFIHIPESGELNKSIKKIEMILRAIINLL</sequence>
<comment type="similarity">
    <text evidence="1">Belongs to the peptidase C15 family.</text>
</comment>
<keyword evidence="3" id="KW-0645">Protease</keyword>
<keyword evidence="6" id="KW-1133">Transmembrane helix</keyword>
<dbReference type="GO" id="GO:0006508">
    <property type="term" value="P:proteolysis"/>
    <property type="evidence" value="ECO:0007669"/>
    <property type="project" value="UniProtKB-KW"/>
</dbReference>
<evidence type="ECO:0000256" key="1">
    <source>
        <dbReference type="ARBA" id="ARBA00006641"/>
    </source>
</evidence>
<dbReference type="InterPro" id="IPR016125">
    <property type="entry name" value="Peptidase_C15-like"/>
</dbReference>
<evidence type="ECO:0000256" key="4">
    <source>
        <dbReference type="ARBA" id="ARBA00022801"/>
    </source>
</evidence>
<comment type="caution">
    <text evidence="7">The sequence shown here is derived from an EMBL/GenBank/DDBJ whole genome shotgun (WGS) entry which is preliminary data.</text>
</comment>
<dbReference type="SUPFAM" id="SSF53182">
    <property type="entry name" value="Pyrrolidone carboxyl peptidase (pyroglutamate aminopeptidase)"/>
    <property type="match status" value="1"/>
</dbReference>
<dbReference type="Pfam" id="PF01470">
    <property type="entry name" value="Peptidase_C15"/>
    <property type="match status" value="1"/>
</dbReference>